<feature type="transmembrane region" description="Helical" evidence="1">
    <location>
        <begin position="256"/>
        <end position="280"/>
    </location>
</feature>
<sequence>MLTKLNQNKWYLLVCLLACYMVYALYLRNYHASFAIYPIAICMMVLLTLLPTKKEIASFIALLVSGVVFAIVTPVLYTPDEYVHLSRSMHIAQGDINLDNKPEHLVISEDYFAIIDDYTMPPLAVDAFNKPSSKKEVPFNGLADFRTTNAYWFIGYLPQVTGILIGRTLGLSVGVTYYLGRIFNAICYAVLAYIAIKLSGSYKQLMMLVTLMPMNLSLAASYNQDGIALGIIYIAIGLFIHYLTRQNKINTKDILLYTSLCCLLATLKLPYILLIALLFFIPKERFAIPRPYLSLLGASVLVFGVAAVWFAGYQQITSTTVLKGVGLSGQIQFFFKHPSRAILALSKEFLLSPHRLVSLFYFGFLDLPMRETLIPIFVFYLTVVASNLGREKTKLISRIGSLVIAFSIICGIILVMYLTWTKIGKGSVDGVQGRYYLGVFPLFLLTLASWPLPTFTPPRLSNEFILKGSIIIATMVLLFTVLSTY</sequence>
<name>A0A116M7T3_STRSU</name>
<organism evidence="2 5">
    <name type="scientific">Streptococcus suis</name>
    <dbReference type="NCBI Taxonomy" id="1307"/>
    <lineage>
        <taxon>Bacteria</taxon>
        <taxon>Bacillati</taxon>
        <taxon>Bacillota</taxon>
        <taxon>Bacilli</taxon>
        <taxon>Lactobacillales</taxon>
        <taxon>Streptococcaceae</taxon>
        <taxon>Streptococcus</taxon>
    </lineage>
</organism>
<evidence type="ECO:0000313" key="4">
    <source>
        <dbReference type="Proteomes" id="UP000069526"/>
    </source>
</evidence>
<feature type="transmembrane region" description="Helical" evidence="1">
    <location>
        <begin position="227"/>
        <end position="244"/>
    </location>
</feature>
<dbReference type="EMBL" id="FIJK01000028">
    <property type="protein sequence ID" value="CYW33232.1"/>
    <property type="molecule type" value="Genomic_DNA"/>
</dbReference>
<feature type="transmembrane region" description="Helical" evidence="1">
    <location>
        <begin position="57"/>
        <end position="77"/>
    </location>
</feature>
<keyword evidence="1" id="KW-1133">Transmembrane helix</keyword>
<feature type="transmembrane region" description="Helical" evidence="1">
    <location>
        <begin position="32"/>
        <end position="50"/>
    </location>
</feature>
<evidence type="ECO:0000313" key="5">
    <source>
        <dbReference type="Proteomes" id="UP000071533"/>
    </source>
</evidence>
<feature type="transmembrane region" description="Helical" evidence="1">
    <location>
        <begin position="464"/>
        <end position="482"/>
    </location>
</feature>
<dbReference type="Pfam" id="PF09913">
    <property type="entry name" value="DUF2142"/>
    <property type="match status" value="1"/>
</dbReference>
<evidence type="ECO:0000313" key="3">
    <source>
        <dbReference type="EMBL" id="CYW33232.1"/>
    </source>
</evidence>
<feature type="transmembrane region" description="Helical" evidence="1">
    <location>
        <begin position="292"/>
        <end position="312"/>
    </location>
</feature>
<protein>
    <submittedName>
        <fullName evidence="2">YjbE family integral membrane protein</fullName>
    </submittedName>
</protein>
<dbReference type="EMBL" id="FIHS01000007">
    <property type="protein sequence ID" value="CYV32572.1"/>
    <property type="molecule type" value="Genomic_DNA"/>
</dbReference>
<dbReference type="RefSeq" id="WP_044690294.1">
    <property type="nucleotide sequence ID" value="NZ_CEHX01000075.1"/>
</dbReference>
<accession>A0A116M7T3</accession>
<proteinExistence type="predicted"/>
<dbReference type="InterPro" id="IPR018674">
    <property type="entry name" value="DUF2142_membrane"/>
</dbReference>
<dbReference type="AlphaFoldDB" id="A0A116M7T3"/>
<feature type="transmembrane region" description="Helical" evidence="1">
    <location>
        <begin position="435"/>
        <end position="452"/>
    </location>
</feature>
<dbReference type="Proteomes" id="UP000071533">
    <property type="component" value="Unassembled WGS sequence"/>
</dbReference>
<gene>
    <name evidence="2" type="ORF">ERS132431_00729</name>
    <name evidence="3" type="ORF">ERS132539_01261</name>
</gene>
<reference evidence="4 5" key="1">
    <citation type="submission" date="2016-02" db="EMBL/GenBank/DDBJ databases">
        <authorList>
            <consortium name="Pathogen Informatics"/>
        </authorList>
    </citation>
    <scope>NUCLEOTIDE SEQUENCE [LARGE SCALE GENOMIC DNA]</scope>
    <source>
        <strain evidence="2 5">LSS69</strain>
        <strain evidence="3 4">SS1013</strain>
    </source>
</reference>
<feature type="transmembrane region" description="Helical" evidence="1">
    <location>
        <begin position="401"/>
        <end position="420"/>
    </location>
</feature>
<evidence type="ECO:0000256" key="1">
    <source>
        <dbReference type="SAM" id="Phobius"/>
    </source>
</evidence>
<dbReference type="Proteomes" id="UP000069526">
    <property type="component" value="Unassembled WGS sequence"/>
</dbReference>
<feature type="transmembrane region" description="Helical" evidence="1">
    <location>
        <begin position="178"/>
        <end position="196"/>
    </location>
</feature>
<evidence type="ECO:0000313" key="2">
    <source>
        <dbReference type="EMBL" id="CYV32572.1"/>
    </source>
</evidence>
<feature type="transmembrane region" description="Helical" evidence="1">
    <location>
        <begin position="10"/>
        <end position="26"/>
    </location>
</feature>
<keyword evidence="1" id="KW-0812">Transmembrane</keyword>
<keyword evidence="1" id="KW-0472">Membrane</keyword>